<protein>
    <submittedName>
        <fullName evidence="3">Uncharacterized protein</fullName>
    </submittedName>
</protein>
<evidence type="ECO:0000313" key="3">
    <source>
        <dbReference type="WBParaSite" id="jg18152"/>
    </source>
</evidence>
<evidence type="ECO:0000256" key="1">
    <source>
        <dbReference type="SAM" id="SignalP"/>
    </source>
</evidence>
<dbReference type="WBParaSite" id="jg18152">
    <property type="protein sequence ID" value="jg18152"/>
    <property type="gene ID" value="jg18152"/>
</dbReference>
<evidence type="ECO:0000313" key="2">
    <source>
        <dbReference type="Proteomes" id="UP000887574"/>
    </source>
</evidence>
<sequence>MVLKLTDVLIALIIVCLAQRRMENTVVYFRLEDEDSSDRLASSIISSCFAAGFFLKGLPKKFKFGSPNKKYLFEAQFQVDVPIPQPKVALWEFLSKGLSYAIMISGLNIRQNVHGLVITAVNNCAFLPGTAPFYLDMNAQGVWDLGLYFESSVIFSVDRALPINQHEDQLKIFVEKHSELHNEVQVIQKRPIDNKLCQKYYTYGKYRDEKEGEWYLWLTEPCVANLTTHCRFKDIPIHGNASPTPLGTAPFTN</sequence>
<accession>A0A915DBG6</accession>
<organism evidence="2 3">
    <name type="scientific">Ditylenchus dipsaci</name>
    <dbReference type="NCBI Taxonomy" id="166011"/>
    <lineage>
        <taxon>Eukaryota</taxon>
        <taxon>Metazoa</taxon>
        <taxon>Ecdysozoa</taxon>
        <taxon>Nematoda</taxon>
        <taxon>Chromadorea</taxon>
        <taxon>Rhabditida</taxon>
        <taxon>Tylenchina</taxon>
        <taxon>Tylenchomorpha</taxon>
        <taxon>Sphaerularioidea</taxon>
        <taxon>Anguinidae</taxon>
        <taxon>Anguininae</taxon>
        <taxon>Ditylenchus</taxon>
    </lineage>
</organism>
<keyword evidence="1" id="KW-0732">Signal</keyword>
<reference evidence="3" key="1">
    <citation type="submission" date="2022-11" db="UniProtKB">
        <authorList>
            <consortium name="WormBaseParasite"/>
        </authorList>
    </citation>
    <scope>IDENTIFICATION</scope>
</reference>
<dbReference type="Proteomes" id="UP000887574">
    <property type="component" value="Unplaced"/>
</dbReference>
<feature type="signal peptide" evidence="1">
    <location>
        <begin position="1"/>
        <end position="18"/>
    </location>
</feature>
<feature type="chain" id="PRO_5036712287" evidence="1">
    <location>
        <begin position="19"/>
        <end position="253"/>
    </location>
</feature>
<keyword evidence="2" id="KW-1185">Reference proteome</keyword>
<name>A0A915DBG6_9BILA</name>
<dbReference type="AlphaFoldDB" id="A0A915DBG6"/>
<proteinExistence type="predicted"/>